<proteinExistence type="predicted"/>
<keyword evidence="3" id="KW-1185">Reference proteome</keyword>
<evidence type="ECO:0000313" key="3">
    <source>
        <dbReference type="Proteomes" id="UP000031549"/>
    </source>
</evidence>
<protein>
    <submittedName>
        <fullName evidence="2">PIN domain-containing protein</fullName>
    </submittedName>
</protein>
<dbReference type="InterPro" id="IPR029060">
    <property type="entry name" value="PIN-like_dom_sf"/>
</dbReference>
<name>A0A846H6S3_9CYAN</name>
<dbReference type="Pfam" id="PF13470">
    <property type="entry name" value="PIN_3"/>
    <property type="match status" value="1"/>
</dbReference>
<organism evidence="2 3">
    <name type="scientific">Hassallia byssoidea VB512170</name>
    <dbReference type="NCBI Taxonomy" id="1304833"/>
    <lineage>
        <taxon>Bacteria</taxon>
        <taxon>Bacillati</taxon>
        <taxon>Cyanobacteriota</taxon>
        <taxon>Cyanophyceae</taxon>
        <taxon>Nostocales</taxon>
        <taxon>Tolypothrichaceae</taxon>
        <taxon>Hassallia</taxon>
    </lineage>
</organism>
<dbReference type="Proteomes" id="UP000031549">
    <property type="component" value="Unassembled WGS sequence"/>
</dbReference>
<dbReference type="SUPFAM" id="SSF88723">
    <property type="entry name" value="PIN domain-like"/>
    <property type="match status" value="1"/>
</dbReference>
<sequence length="149" mass="17287">MIRILVDADLILEALINRTEFVGNVRELLDRVHPSIQMYVTDVGWQKIYDYASRFQSTKIAEIVVDWLEDKIQICTVDQTILQQARSSPLRDFESAVELVCATYQELDAIVTHKHDDFALCSNKFWIWSVADLRLRANLENQLQATRTT</sequence>
<reference evidence="2 3" key="1">
    <citation type="journal article" date="2015" name="Genome Announc.">
        <title>Draft Genome Sequence of Cyanobacterium Hassallia byssoidea Strain VB512170, Isolated from Monuments in India.</title>
        <authorList>
            <person name="Singh D."/>
            <person name="Chandrababunaidu M.M."/>
            <person name="Panda A."/>
            <person name="Sen D."/>
            <person name="Bhattacharyya S."/>
            <person name="Adhikary S.P."/>
            <person name="Tripathy S."/>
        </authorList>
    </citation>
    <scope>NUCLEOTIDE SEQUENCE [LARGE SCALE GENOMIC DNA]</scope>
    <source>
        <strain evidence="2 3">VB512170</strain>
    </source>
</reference>
<dbReference type="RefSeq" id="WP_039753282.1">
    <property type="nucleotide sequence ID" value="NZ_JTCM02000008.1"/>
</dbReference>
<dbReference type="InterPro" id="IPR002716">
    <property type="entry name" value="PIN_dom"/>
</dbReference>
<dbReference type="AlphaFoldDB" id="A0A846H6S3"/>
<accession>A0A846H6S3</accession>
<gene>
    <name evidence="2" type="ORF">PI95_006600</name>
</gene>
<evidence type="ECO:0000313" key="2">
    <source>
        <dbReference type="EMBL" id="NEU72251.1"/>
    </source>
</evidence>
<dbReference type="EMBL" id="JTCM02000008">
    <property type="protein sequence ID" value="NEU72251.1"/>
    <property type="molecule type" value="Genomic_DNA"/>
</dbReference>
<comment type="caution">
    <text evidence="2">The sequence shown here is derived from an EMBL/GenBank/DDBJ whole genome shotgun (WGS) entry which is preliminary data.</text>
</comment>
<evidence type="ECO:0000259" key="1">
    <source>
        <dbReference type="Pfam" id="PF13470"/>
    </source>
</evidence>
<feature type="domain" description="PIN" evidence="1">
    <location>
        <begin position="3"/>
        <end position="113"/>
    </location>
</feature>